<dbReference type="Proteomes" id="UP000325462">
    <property type="component" value="Chromosome"/>
</dbReference>
<dbReference type="EMBL" id="SCHB01000001">
    <property type="protein sequence ID" value="TBW73428.1"/>
    <property type="molecule type" value="Genomic_DNA"/>
</dbReference>
<dbReference type="EMBL" id="CP041722">
    <property type="protein sequence ID" value="QEX37477.1"/>
    <property type="molecule type" value="Genomic_DNA"/>
</dbReference>
<comment type="function">
    <text evidence="3">Required for maturation of urease via the functional incorporation of the urease nickel metallocenter.</text>
</comment>
<sequence length="285" mass="33086">MADKAKQDIEPSWTGQLDLTVFHNGKRSVARNIFFEKALKVMRPVYLNQSKIPTFYIVNVGGGYLDGDRYRMNINIDNGAAVTLTSQGATKIYKTLSDRVEQYQTFNIAQDGYMEYVADPIIAYENAKFFQHNVFNLKDNASMFYTDILTPGYSTTDKNFTYHYMHLINEIYIDEALVTYDNLLMDPNKTNMNSIGYMEHYTHIGSAYCIHPNITQKLIDEVYAQIKDFTQTYDCRLGITQLPTHGFTVRVLSNMTQDIETILYNVQAYIADKLYHRKLDFLRKY</sequence>
<evidence type="ECO:0000256" key="1">
    <source>
        <dbReference type="ARBA" id="ARBA00007177"/>
    </source>
</evidence>
<dbReference type="InterPro" id="IPR002669">
    <property type="entry name" value="UreD"/>
</dbReference>
<dbReference type="GO" id="GO:0016151">
    <property type="term" value="F:nickel cation binding"/>
    <property type="evidence" value="ECO:0007669"/>
    <property type="project" value="UniProtKB-UniRule"/>
</dbReference>
<keyword evidence="3" id="KW-0963">Cytoplasm</keyword>
<evidence type="ECO:0000313" key="4">
    <source>
        <dbReference type="EMBL" id="QEX37477.1"/>
    </source>
</evidence>
<keyword evidence="7" id="KW-1185">Reference proteome</keyword>
<comment type="subunit">
    <text evidence="3">UreD, UreF and UreG form a complex that acts as a GTP-hydrolysis-dependent molecular chaperone, activating the urease apoprotein by helping to assemble the nickel containing metallocenter of UreC. The UreE protein probably delivers the nickel.</text>
</comment>
<reference evidence="5 6" key="1">
    <citation type="journal article" date="2019" name="Sci. Transl. Med.">
        <title>Quorum sensing between bacterial species on the skin protects against epidermal injury in atopic dermatitis.</title>
        <authorList>
            <person name="Williams M.R."/>
        </authorList>
    </citation>
    <scope>NUCLEOTIDE SEQUENCE [LARGE SCALE GENOMIC DNA]</scope>
    <source>
        <strain evidence="5 6">E7</strain>
    </source>
</reference>
<comment type="subcellular location">
    <subcellularLocation>
        <location evidence="3">Cytoplasm</location>
    </subcellularLocation>
</comment>
<evidence type="ECO:0000313" key="5">
    <source>
        <dbReference type="EMBL" id="TBW73428.1"/>
    </source>
</evidence>
<evidence type="ECO:0000256" key="2">
    <source>
        <dbReference type="ARBA" id="ARBA00023186"/>
    </source>
</evidence>
<name>A0A292DIT2_STALU</name>
<dbReference type="PANTHER" id="PTHR33643">
    <property type="entry name" value="UREASE ACCESSORY PROTEIN D"/>
    <property type="match status" value="1"/>
</dbReference>
<organism evidence="5 6">
    <name type="scientific">Staphylococcus lugdunensis</name>
    <dbReference type="NCBI Taxonomy" id="28035"/>
    <lineage>
        <taxon>Bacteria</taxon>
        <taxon>Bacillati</taxon>
        <taxon>Bacillota</taxon>
        <taxon>Bacilli</taxon>
        <taxon>Bacillales</taxon>
        <taxon>Staphylococcaceae</taxon>
        <taxon>Staphylococcus</taxon>
    </lineage>
</organism>
<gene>
    <name evidence="3" type="primary">ureD</name>
    <name evidence="5" type="ORF">EQ812_01090</name>
    <name evidence="4" type="ORF">FO454_00560</name>
</gene>
<keyword evidence="2 3" id="KW-0143">Chaperone</keyword>
<accession>A0A292DIT2</accession>
<dbReference type="AlphaFoldDB" id="A0A292DIT2"/>
<evidence type="ECO:0000313" key="6">
    <source>
        <dbReference type="Proteomes" id="UP000293637"/>
    </source>
</evidence>
<evidence type="ECO:0000256" key="3">
    <source>
        <dbReference type="HAMAP-Rule" id="MF_01384"/>
    </source>
</evidence>
<proteinExistence type="inferred from homology"/>
<dbReference type="GO" id="GO:0005737">
    <property type="term" value="C:cytoplasm"/>
    <property type="evidence" value="ECO:0007669"/>
    <property type="project" value="UniProtKB-SubCell"/>
</dbReference>
<reference evidence="4 7" key="2">
    <citation type="submission" date="2019-07" db="EMBL/GenBank/DDBJ databases">
        <title>Comparative genome analysis of staphylococcus lugdunensis shows clonal complex-dependent diversity of the putative virulence factor, ess/type vii locus.</title>
        <authorList>
            <person name="Lebeurre J."/>
            <person name="Dahyot S."/>
            <person name="Diene S."/>
            <person name="Paulay A."/>
            <person name="Aubourg M."/>
            <person name="Argemi X."/>
            <person name="Giard J.-C."/>
            <person name="Tournier I."/>
            <person name="Francois P."/>
            <person name="Pestel-Caron M."/>
        </authorList>
    </citation>
    <scope>NUCLEOTIDE SEQUENCE [LARGE SCALE GENOMIC DNA]</scope>
    <source>
        <strain evidence="4 7">SL13</strain>
    </source>
</reference>
<dbReference type="HAMAP" id="MF_01384">
    <property type="entry name" value="UreD"/>
    <property type="match status" value="1"/>
</dbReference>
<protein>
    <recommendedName>
        <fullName evidence="3">Urease accessory protein UreD</fullName>
    </recommendedName>
</protein>
<dbReference type="OMA" id="CQHIIVH"/>
<dbReference type="RefSeq" id="WP_002478723.1">
    <property type="nucleotide sequence ID" value="NZ_AP021848.1"/>
</dbReference>
<dbReference type="GeneID" id="58091331"/>
<dbReference type="Pfam" id="PF01774">
    <property type="entry name" value="UreD"/>
    <property type="match status" value="1"/>
</dbReference>
<dbReference type="PANTHER" id="PTHR33643:SF1">
    <property type="entry name" value="UREASE ACCESSORY PROTEIN D"/>
    <property type="match status" value="1"/>
</dbReference>
<keyword evidence="3" id="KW-0996">Nickel insertion</keyword>
<evidence type="ECO:0000313" key="7">
    <source>
        <dbReference type="Proteomes" id="UP000325462"/>
    </source>
</evidence>
<dbReference type="Proteomes" id="UP000293637">
    <property type="component" value="Unassembled WGS sequence"/>
</dbReference>
<comment type="similarity">
    <text evidence="1 3">Belongs to the UreD family.</text>
</comment>